<comment type="caution">
    <text evidence="1">The sequence shown here is derived from an EMBL/GenBank/DDBJ whole genome shotgun (WGS) entry which is preliminary data.</text>
</comment>
<accession>A0ABS1SG87</accession>
<sequence>MKTLTPFTEIPSVDEFIDQVFPDSPVHTLPLDPETFILDPVERWAVQQASAAPPLPATAERTIVGLMRQHL</sequence>
<name>A0ABS1SG87_9MICO</name>
<dbReference type="EMBL" id="QYAC01000004">
    <property type="protein sequence ID" value="MBL3679555.1"/>
    <property type="molecule type" value="Genomic_DNA"/>
</dbReference>
<keyword evidence="2" id="KW-1185">Reference proteome</keyword>
<gene>
    <name evidence="1" type="ORF">D3230_09675</name>
</gene>
<evidence type="ECO:0000313" key="2">
    <source>
        <dbReference type="Proteomes" id="UP001645859"/>
    </source>
</evidence>
<proteinExistence type="predicted"/>
<reference evidence="1 2" key="1">
    <citation type="submission" date="2018-09" db="EMBL/GenBank/DDBJ databases">
        <title>Comparative genomics of Leucobacter spp.</title>
        <authorList>
            <person name="Reis A.C."/>
            <person name="Kolvenbach B.A."/>
            <person name="Corvini P.F.X."/>
            <person name="Nunes O.C."/>
        </authorList>
    </citation>
    <scope>NUCLEOTIDE SEQUENCE [LARGE SCALE GENOMIC DNA]</scope>
    <source>
        <strain evidence="1 2">TAN 31504</strain>
    </source>
</reference>
<evidence type="ECO:0000313" key="1">
    <source>
        <dbReference type="EMBL" id="MBL3679555.1"/>
    </source>
</evidence>
<dbReference type="RefSeq" id="WP_202344817.1">
    <property type="nucleotide sequence ID" value="NZ_BAAAPI010000006.1"/>
</dbReference>
<dbReference type="Proteomes" id="UP001645859">
    <property type="component" value="Unassembled WGS sequence"/>
</dbReference>
<protein>
    <submittedName>
        <fullName evidence="1">Uncharacterized protein</fullName>
    </submittedName>
</protein>
<organism evidence="1 2">
    <name type="scientific">Leucobacter chromiireducens subsp. solipictus</name>
    <dbReference type="NCBI Taxonomy" id="398235"/>
    <lineage>
        <taxon>Bacteria</taxon>
        <taxon>Bacillati</taxon>
        <taxon>Actinomycetota</taxon>
        <taxon>Actinomycetes</taxon>
        <taxon>Micrococcales</taxon>
        <taxon>Microbacteriaceae</taxon>
        <taxon>Leucobacter</taxon>
    </lineage>
</organism>